<dbReference type="AlphaFoldDB" id="A0A429XBY9"/>
<keyword evidence="5 8" id="KW-0406">Ion transport</keyword>
<feature type="transmembrane region" description="Helical" evidence="8">
    <location>
        <begin position="6"/>
        <end position="30"/>
    </location>
</feature>
<dbReference type="PANTHER" id="PTHR35529:SF1">
    <property type="entry name" value="MANGANESE EFFLUX PUMP MNTP-RELATED"/>
    <property type="match status" value="1"/>
</dbReference>
<feature type="transmembrane region" description="Helical" evidence="8">
    <location>
        <begin position="69"/>
        <end position="90"/>
    </location>
</feature>
<evidence type="ECO:0000256" key="2">
    <source>
        <dbReference type="ARBA" id="ARBA00022475"/>
    </source>
</evidence>
<keyword evidence="4 8" id="KW-1133">Transmembrane helix</keyword>
<comment type="subcellular location">
    <subcellularLocation>
        <location evidence="8">Cell membrane</location>
        <topology evidence="8">Multi-pass membrane protein</topology>
    </subcellularLocation>
</comment>
<evidence type="ECO:0000256" key="6">
    <source>
        <dbReference type="ARBA" id="ARBA00023136"/>
    </source>
</evidence>
<keyword evidence="12" id="KW-1185">Reference proteome</keyword>
<accession>A0A429XBY9</accession>
<evidence type="ECO:0000313" key="9">
    <source>
        <dbReference type="EMBL" id="GIN97614.1"/>
    </source>
</evidence>
<dbReference type="EMBL" id="BORJ01000010">
    <property type="protein sequence ID" value="GIN97614.1"/>
    <property type="molecule type" value="Genomic_DNA"/>
</dbReference>
<dbReference type="RefSeq" id="WP_120114838.1">
    <property type="nucleotide sequence ID" value="NZ_BORI01000005.1"/>
</dbReference>
<dbReference type="Proteomes" id="UP000287296">
    <property type="component" value="Unassembled WGS sequence"/>
</dbReference>
<protein>
    <recommendedName>
        <fullName evidence="8">Putative manganese efflux pump MntP</fullName>
    </recommendedName>
</protein>
<dbReference type="Pfam" id="PF02659">
    <property type="entry name" value="Mntp"/>
    <property type="match status" value="1"/>
</dbReference>
<keyword evidence="7 8" id="KW-0464">Manganese</keyword>
<evidence type="ECO:0000256" key="1">
    <source>
        <dbReference type="ARBA" id="ARBA00022448"/>
    </source>
</evidence>
<keyword evidence="3 8" id="KW-0812">Transmembrane</keyword>
<comment type="similarity">
    <text evidence="8">Belongs to the MntP (TC 9.B.29) family.</text>
</comment>
<comment type="function">
    <text evidence="8">Probably functions as a manganese efflux pump.</text>
</comment>
<keyword evidence="1 8" id="KW-0813">Transport</keyword>
<keyword evidence="6 8" id="KW-0472">Membrane</keyword>
<reference evidence="10 11" key="1">
    <citation type="submission" date="2018-12" db="EMBL/GenBank/DDBJ databases">
        <authorList>
            <person name="Sun L."/>
            <person name="Chen Z."/>
        </authorList>
    </citation>
    <scope>NUCLEOTIDE SEQUENCE [LARGE SCALE GENOMIC DNA]</scope>
    <source>
        <strain evidence="10 11">LMG 29736</strain>
    </source>
</reference>
<proteinExistence type="inferred from homology"/>
<evidence type="ECO:0000313" key="12">
    <source>
        <dbReference type="Proteomes" id="UP000680670"/>
    </source>
</evidence>
<dbReference type="GO" id="GO:0005384">
    <property type="term" value="F:manganese ion transmembrane transporter activity"/>
    <property type="evidence" value="ECO:0007669"/>
    <property type="project" value="UniProtKB-UniRule"/>
</dbReference>
<dbReference type="GO" id="GO:0005886">
    <property type="term" value="C:plasma membrane"/>
    <property type="evidence" value="ECO:0007669"/>
    <property type="project" value="UniProtKB-SubCell"/>
</dbReference>
<evidence type="ECO:0000313" key="11">
    <source>
        <dbReference type="Proteomes" id="UP000287296"/>
    </source>
</evidence>
<evidence type="ECO:0000256" key="4">
    <source>
        <dbReference type="ARBA" id="ARBA00022989"/>
    </source>
</evidence>
<dbReference type="EMBL" id="QYTW02000002">
    <property type="protein sequence ID" value="RST60978.1"/>
    <property type="molecule type" value="Genomic_DNA"/>
</dbReference>
<dbReference type="OrthoDB" id="1679700at2"/>
<comment type="caution">
    <text evidence="10">The sequence shown here is derived from an EMBL/GenBank/DDBJ whole genome shotgun (WGS) entry which is preliminary data.</text>
</comment>
<name>A0A429XBY9_SIMTE</name>
<dbReference type="PANTHER" id="PTHR35529">
    <property type="entry name" value="MANGANESE EFFLUX PUMP MNTP-RELATED"/>
    <property type="match status" value="1"/>
</dbReference>
<feature type="transmembrane region" description="Helical" evidence="8">
    <location>
        <begin position="37"/>
        <end position="57"/>
    </location>
</feature>
<dbReference type="Proteomes" id="UP000680670">
    <property type="component" value="Unassembled WGS sequence"/>
</dbReference>
<evidence type="ECO:0000313" key="10">
    <source>
        <dbReference type="EMBL" id="RST60978.1"/>
    </source>
</evidence>
<gene>
    <name evidence="8 9" type="primary">mntP</name>
    <name evidence="10" type="ORF">D5F11_002690</name>
    <name evidence="9" type="ORF">J6TS1_34840</name>
</gene>
<evidence type="ECO:0000256" key="8">
    <source>
        <dbReference type="HAMAP-Rule" id="MF_01521"/>
    </source>
</evidence>
<reference evidence="9 12" key="2">
    <citation type="submission" date="2021-03" db="EMBL/GenBank/DDBJ databases">
        <title>Antimicrobial resistance genes in bacteria isolated from Japanese honey, and their potential for conferring macrolide and lincosamide resistance in the American foulbrood pathogen Paenibacillus larvae.</title>
        <authorList>
            <person name="Okamoto M."/>
            <person name="Kumagai M."/>
            <person name="Kanamori H."/>
            <person name="Takamatsu D."/>
        </authorList>
    </citation>
    <scope>NUCLEOTIDE SEQUENCE [LARGE SCALE GENOMIC DNA]</scope>
    <source>
        <strain evidence="9 12">J6TS1</strain>
    </source>
</reference>
<dbReference type="InterPro" id="IPR003810">
    <property type="entry name" value="Mntp/YtaF"/>
</dbReference>
<feature type="transmembrane region" description="Helical" evidence="8">
    <location>
        <begin position="126"/>
        <end position="146"/>
    </location>
</feature>
<sequence>MMVPELVTLVIMAFAVGMDAFSVSLGLGIFKLRLRQIFSIGITIGLFHMAMPLLGIMTGHLLSTTFGKITGYIGGMLLVVMGVLMIVSCFRNNEQTIVTPIGWGLIFFSMVLSLDSFSAGLSLGMFGARAIAAMIIFGAVSTLLTWSGLILGRKVQNWLGFYGELLGGFILIVFGIKLAFIG</sequence>
<feature type="transmembrane region" description="Helical" evidence="8">
    <location>
        <begin position="158"/>
        <end position="181"/>
    </location>
</feature>
<evidence type="ECO:0000256" key="7">
    <source>
        <dbReference type="ARBA" id="ARBA00023211"/>
    </source>
</evidence>
<evidence type="ECO:0000256" key="3">
    <source>
        <dbReference type="ARBA" id="ARBA00022692"/>
    </source>
</evidence>
<dbReference type="InterPro" id="IPR022929">
    <property type="entry name" value="Put_MntP"/>
</dbReference>
<keyword evidence="2 8" id="KW-1003">Cell membrane</keyword>
<organism evidence="10 11">
    <name type="scientific">Siminovitchia terrae</name>
    <name type="common">Bacillus terrae</name>
    <dbReference type="NCBI Taxonomy" id="1914933"/>
    <lineage>
        <taxon>Bacteria</taxon>
        <taxon>Bacillati</taxon>
        <taxon>Bacillota</taxon>
        <taxon>Bacilli</taxon>
        <taxon>Bacillales</taxon>
        <taxon>Bacillaceae</taxon>
        <taxon>Siminovitchia</taxon>
    </lineage>
</organism>
<dbReference type="HAMAP" id="MF_01521">
    <property type="entry name" value="MntP_pump"/>
    <property type="match status" value="1"/>
</dbReference>
<evidence type="ECO:0000256" key="5">
    <source>
        <dbReference type="ARBA" id="ARBA00023065"/>
    </source>
</evidence>